<dbReference type="EMBL" id="JAINUG010000083">
    <property type="protein sequence ID" value="KAJ8399419.1"/>
    <property type="molecule type" value="Genomic_DNA"/>
</dbReference>
<dbReference type="GO" id="GO:0005634">
    <property type="term" value="C:nucleus"/>
    <property type="evidence" value="ECO:0007669"/>
    <property type="project" value="UniProtKB-SubCell"/>
</dbReference>
<keyword evidence="4" id="KW-0677">Repeat</keyword>
<evidence type="ECO:0000313" key="14">
    <source>
        <dbReference type="Proteomes" id="UP001221898"/>
    </source>
</evidence>
<feature type="region of interest" description="Disordered" evidence="11">
    <location>
        <begin position="1273"/>
        <end position="1433"/>
    </location>
</feature>
<sequence length="1712" mass="188969">MLSGTAKPREHSPLAPELKGYGSYCAKVGMEGYPEIQLQLMHQTQAMETATRKRRKEKSVGDEDDSPSHCSSDHSGSVEMMGSPEDYDSKLLNQEPLRAMPIGKGHLHSVYSQLDSIDISGRMSLEDRMLVQDPDRKVIGNVISVIQHTNSLSRPSSFEKSDSVDHLCYQQGKPSGSHSEHSDSETTEEAQSMGSISRSESMEQQQSERDTAAPQRHMPHRLVRQPNIQVPEIRVTEEPDKPEKVPEVQVKEPEKHVEEFQWPQRSETLSQLPAEKLPPKKKRLRLAEIEHSSGESSFESTCTSLSRSPSQESNLSHTSSLSMSFDREESIKLASSMKQEDLGKQFEFLTVPGSGHTLSVLHQQREMRRSSSEQVPCTLPTEIPEIRSKSFDYGSLSSSSRQGEIYASASSMKERRRGFLVRQASLSVYPEPAMQEKVMDINIKQEYSEQMHSGLYQSHLACQSAPSPLVGTVTDVSRHKRSSQPVLSLHTHSSQISINEDNQPEGHLLIQKSSHSPGQQPLGSDLPTHKIPSQEVAWYPSLHSSLAQSPFLPFQPSVFWHLESPQKHKQHTALQTHQLQKLHIRQASVQQSYQKPLQSPQLPQIQEQVDSKTLDFAYDQSYQYAPRASPHHISDLLTKTFSTSPIHLAQSQSSLPGMFVPVRVPINVPSYGSVMYTSVSHMLVTSSQGGTSNSTVICKVTDDSQALLTKPGLNLSQILTQSGGPLHCPLKVPESPPVRLNTGIPLSLTCGTISTTDASSMGGSKRLLSPASSLELFTEIKQQKRVKEERMYGQIVEELSAVELGNSGVVNDGSELQKLCPQKDNVLFLKSPSLYSHEACGSGHITPPLPMLTDSPEGRESPEELEVDKPAHKEDTGQASALSTSDDQEASLAPNGKTLETMQVERPSGGAIAVGGTFLLTDIADIQQASPFPSLRTATSVSWCFLNYTKPNYALTDSLSSVYASWCVSSYNPNPPSLSTRSALALLCSKQRRNTETYTMAAMYQPGMGKIVSSYMWKQKPDQWKPELMQLEIIKSEKKSRGISCRDRVKEDHREKEVSSKQVEPTRIKIFEGGYKSNEDYIYVRGRGRGKYICEECGIRCKKPSMLKKHIRSHTDVRPYVCKFCNFAFKTKGNLTKHMKSKAHMKKCLELGVPVTSVDDAEAEETDNADYDQRDTGKPVKSGVMAEHQFSDADDSEGAEEDGEEIEEDDDDDEEYEGDSTPKTRSRSASPRPDGIPSLPASRSPASEFPGPTPKAPLFSYFLTLPSIQITQLADESQSSEDQWPLRTAPAGEEHGNNLAVPSSMEEDGRGGLSPEHGSTSFEAPLSRLSSPGCGSSPTREPSPISRRYLSPKRDLSPRGGLLHGHEASLLRHISPKRRDLSPRSHLSPVPSGRPLSPGRDNTGRRELSPKSRHRGMIRAASPRRGSHHHLHNVPWDQGQYLLPEAGPFGQEKRKSVTQSLWLSGELAGSQHPPMVAQRELFSHLPLHSQHQVRTPLLMIPIGGIQVVHSTAGPAHPMRLPLQKSPLEEPTAGNASLHLQEGRADAVGAEEVPSLQEKPHSPPGAMTVAYSTCCSTWDNIKDIGDTDSRQEESIQTCTKAIASLKIASEDALEKAAENVNLHPPPPHHHGLDSSEGVQIRIQHFTSSEHERSQADVLASPLDSLVSEKDKLATPETPSGHTILYCKSANERLPGQQGLREMPTSTMTEVWMM</sequence>
<feature type="compositionally biased region" description="Acidic residues" evidence="11">
    <location>
        <begin position="1192"/>
        <end position="1218"/>
    </location>
</feature>
<dbReference type="PANTHER" id="PTHR45944">
    <property type="entry name" value="SCHNURRI, ISOFORM F"/>
    <property type="match status" value="1"/>
</dbReference>
<dbReference type="GO" id="GO:0000981">
    <property type="term" value="F:DNA-binding transcription factor activity, RNA polymerase II-specific"/>
    <property type="evidence" value="ECO:0007669"/>
    <property type="project" value="TreeGrafter"/>
</dbReference>
<dbReference type="PROSITE" id="PS00028">
    <property type="entry name" value="ZINC_FINGER_C2H2_1"/>
    <property type="match status" value="2"/>
</dbReference>
<dbReference type="FunFam" id="3.30.160.60:FF:000033">
    <property type="entry name" value="Immunodeficiency virus type I enhancer binding protein 1"/>
    <property type="match status" value="1"/>
</dbReference>
<feature type="compositionally biased region" description="Low complexity" evidence="11">
    <location>
        <begin position="68"/>
        <end position="77"/>
    </location>
</feature>
<feature type="compositionally biased region" description="Basic and acidic residues" evidence="11">
    <location>
        <begin position="856"/>
        <end position="876"/>
    </location>
</feature>
<evidence type="ECO:0000256" key="7">
    <source>
        <dbReference type="ARBA" id="ARBA00023015"/>
    </source>
</evidence>
<keyword evidence="14" id="KW-1185">Reference proteome</keyword>
<evidence type="ECO:0000256" key="5">
    <source>
        <dbReference type="ARBA" id="ARBA00022771"/>
    </source>
</evidence>
<dbReference type="GO" id="GO:0000978">
    <property type="term" value="F:RNA polymerase II cis-regulatory region sequence-specific DNA binding"/>
    <property type="evidence" value="ECO:0007669"/>
    <property type="project" value="TreeGrafter"/>
</dbReference>
<feature type="region of interest" description="Disordered" evidence="11">
    <location>
        <begin position="843"/>
        <end position="892"/>
    </location>
</feature>
<evidence type="ECO:0000256" key="9">
    <source>
        <dbReference type="ARBA" id="ARBA00023242"/>
    </source>
</evidence>
<evidence type="ECO:0000313" key="13">
    <source>
        <dbReference type="EMBL" id="KAJ8399419.1"/>
    </source>
</evidence>
<feature type="region of interest" description="Disordered" evidence="11">
    <location>
        <begin position="509"/>
        <end position="529"/>
    </location>
</feature>
<keyword evidence="8" id="KW-0804">Transcription</keyword>
<feature type="compositionally biased region" description="Polar residues" evidence="11">
    <location>
        <begin position="1317"/>
        <end position="1340"/>
    </location>
</feature>
<evidence type="ECO:0000256" key="11">
    <source>
        <dbReference type="SAM" id="MobiDB-lite"/>
    </source>
</evidence>
<feature type="region of interest" description="Disordered" evidence="11">
    <location>
        <begin position="150"/>
        <end position="324"/>
    </location>
</feature>
<keyword evidence="3" id="KW-0479">Metal-binding</keyword>
<dbReference type="InterPro" id="IPR013087">
    <property type="entry name" value="Znf_C2H2_type"/>
</dbReference>
<dbReference type="Pfam" id="PF00096">
    <property type="entry name" value="zf-C2H2"/>
    <property type="match status" value="2"/>
</dbReference>
<dbReference type="InterPro" id="IPR051969">
    <property type="entry name" value="Zinc-finger_DNA-bd_regulators"/>
</dbReference>
<evidence type="ECO:0000256" key="6">
    <source>
        <dbReference type="ARBA" id="ARBA00022833"/>
    </source>
</evidence>
<dbReference type="FunFam" id="3.30.160.60:FF:000594">
    <property type="entry name" value="Transcription factor HIVEP2"/>
    <property type="match status" value="1"/>
</dbReference>
<protein>
    <recommendedName>
        <fullName evidence="12">C2H2-type domain-containing protein</fullName>
    </recommendedName>
</protein>
<dbReference type="PANTHER" id="PTHR45944:SF1">
    <property type="entry name" value="TRANSCRIPTION FACTOR HIVEP2"/>
    <property type="match status" value="1"/>
</dbReference>
<feature type="compositionally biased region" description="Low complexity" evidence="11">
    <location>
        <begin position="195"/>
        <end position="205"/>
    </location>
</feature>
<dbReference type="SUPFAM" id="SSF57667">
    <property type="entry name" value="beta-beta-alpha zinc fingers"/>
    <property type="match status" value="1"/>
</dbReference>
<feature type="domain" description="C2H2-type" evidence="12">
    <location>
        <begin position="1120"/>
        <end position="1144"/>
    </location>
</feature>
<comment type="subcellular location">
    <subcellularLocation>
        <location evidence="1">Nucleus</location>
    </subcellularLocation>
</comment>
<keyword evidence="9" id="KW-0539">Nucleus</keyword>
<evidence type="ECO:0000256" key="8">
    <source>
        <dbReference type="ARBA" id="ARBA00023163"/>
    </source>
</evidence>
<evidence type="ECO:0000256" key="10">
    <source>
        <dbReference type="PROSITE-ProRule" id="PRU00042"/>
    </source>
</evidence>
<organism evidence="13 14">
    <name type="scientific">Aldrovandia affinis</name>
    <dbReference type="NCBI Taxonomy" id="143900"/>
    <lineage>
        <taxon>Eukaryota</taxon>
        <taxon>Metazoa</taxon>
        <taxon>Chordata</taxon>
        <taxon>Craniata</taxon>
        <taxon>Vertebrata</taxon>
        <taxon>Euteleostomi</taxon>
        <taxon>Actinopterygii</taxon>
        <taxon>Neopterygii</taxon>
        <taxon>Teleostei</taxon>
        <taxon>Notacanthiformes</taxon>
        <taxon>Halosauridae</taxon>
        <taxon>Aldrovandia</taxon>
    </lineage>
</organism>
<dbReference type="Proteomes" id="UP001221898">
    <property type="component" value="Unassembled WGS sequence"/>
</dbReference>
<name>A0AAD7WKJ2_9TELE</name>
<evidence type="ECO:0000256" key="1">
    <source>
        <dbReference type="ARBA" id="ARBA00004123"/>
    </source>
</evidence>
<dbReference type="SMART" id="SM00355">
    <property type="entry name" value="ZnF_C2H2"/>
    <property type="match status" value="2"/>
</dbReference>
<keyword evidence="6" id="KW-0862">Zinc</keyword>
<evidence type="ECO:0000256" key="4">
    <source>
        <dbReference type="ARBA" id="ARBA00022737"/>
    </source>
</evidence>
<evidence type="ECO:0000259" key="12">
    <source>
        <dbReference type="PROSITE" id="PS50157"/>
    </source>
</evidence>
<feature type="region of interest" description="Disordered" evidence="11">
    <location>
        <begin position="1162"/>
        <end position="1252"/>
    </location>
</feature>
<feature type="compositionally biased region" description="Polar residues" evidence="11">
    <location>
        <begin position="1273"/>
        <end position="1282"/>
    </location>
</feature>
<evidence type="ECO:0000256" key="3">
    <source>
        <dbReference type="ARBA" id="ARBA00022723"/>
    </source>
</evidence>
<reference evidence="13" key="1">
    <citation type="journal article" date="2023" name="Science">
        <title>Genome structures resolve the early diversification of teleost fishes.</title>
        <authorList>
            <person name="Parey E."/>
            <person name="Louis A."/>
            <person name="Montfort J."/>
            <person name="Bouchez O."/>
            <person name="Roques C."/>
            <person name="Iampietro C."/>
            <person name="Lluch J."/>
            <person name="Castinel A."/>
            <person name="Donnadieu C."/>
            <person name="Desvignes T."/>
            <person name="Floi Bucao C."/>
            <person name="Jouanno E."/>
            <person name="Wen M."/>
            <person name="Mejri S."/>
            <person name="Dirks R."/>
            <person name="Jansen H."/>
            <person name="Henkel C."/>
            <person name="Chen W.J."/>
            <person name="Zahm M."/>
            <person name="Cabau C."/>
            <person name="Klopp C."/>
            <person name="Thompson A.W."/>
            <person name="Robinson-Rechavi M."/>
            <person name="Braasch I."/>
            <person name="Lecointre G."/>
            <person name="Bobe J."/>
            <person name="Postlethwait J.H."/>
            <person name="Berthelot C."/>
            <person name="Roest Crollius H."/>
            <person name="Guiguen Y."/>
        </authorList>
    </citation>
    <scope>NUCLEOTIDE SEQUENCE</scope>
    <source>
        <strain evidence="13">NC1722</strain>
    </source>
</reference>
<feature type="domain" description="C2H2-type" evidence="12">
    <location>
        <begin position="1092"/>
        <end position="1119"/>
    </location>
</feature>
<feature type="region of interest" description="Disordered" evidence="11">
    <location>
        <begin position="44"/>
        <end position="89"/>
    </location>
</feature>
<dbReference type="InterPro" id="IPR036236">
    <property type="entry name" value="Znf_C2H2_sf"/>
</dbReference>
<keyword evidence="2" id="KW-0597">Phosphoprotein</keyword>
<dbReference type="PROSITE" id="PS50157">
    <property type="entry name" value="ZINC_FINGER_C2H2_2"/>
    <property type="match status" value="2"/>
</dbReference>
<keyword evidence="7" id="KW-0805">Transcription regulation</keyword>
<keyword evidence="5 10" id="KW-0863">Zinc-finger</keyword>
<dbReference type="Gene3D" id="3.30.160.60">
    <property type="entry name" value="Classic Zinc Finger"/>
    <property type="match status" value="2"/>
</dbReference>
<gene>
    <name evidence="13" type="ORF">AAFF_G00411310</name>
</gene>
<feature type="compositionally biased region" description="Polar residues" evidence="11">
    <location>
        <begin position="294"/>
        <end position="309"/>
    </location>
</feature>
<evidence type="ECO:0000256" key="2">
    <source>
        <dbReference type="ARBA" id="ARBA00022553"/>
    </source>
</evidence>
<feature type="compositionally biased region" description="Low complexity" evidence="11">
    <location>
        <begin position="310"/>
        <end position="324"/>
    </location>
</feature>
<comment type="caution">
    <text evidence="13">The sequence shown here is derived from an EMBL/GenBank/DDBJ whole genome shotgun (WGS) entry which is preliminary data.</text>
</comment>
<feature type="compositionally biased region" description="Polar residues" evidence="11">
    <location>
        <begin position="511"/>
        <end position="522"/>
    </location>
</feature>
<proteinExistence type="predicted"/>
<feature type="compositionally biased region" description="Basic and acidic residues" evidence="11">
    <location>
        <begin position="234"/>
        <end position="259"/>
    </location>
</feature>
<dbReference type="GO" id="GO:0008270">
    <property type="term" value="F:zinc ion binding"/>
    <property type="evidence" value="ECO:0007669"/>
    <property type="project" value="UniProtKB-KW"/>
</dbReference>
<accession>A0AAD7WKJ2</accession>